<evidence type="ECO:0000256" key="1">
    <source>
        <dbReference type="ARBA" id="ARBA00004057"/>
    </source>
</evidence>
<dbReference type="GO" id="GO:0006412">
    <property type="term" value="P:translation"/>
    <property type="evidence" value="ECO:0007669"/>
    <property type="project" value="InterPro"/>
</dbReference>
<evidence type="ECO:0000256" key="3">
    <source>
        <dbReference type="ARBA" id="ARBA00018210"/>
    </source>
</evidence>
<protein>
    <recommendedName>
        <fullName evidence="3">Stationary-phase-induced ribosome-associated protein</fullName>
    </recommendedName>
    <alternativeName>
        <fullName evidence="4">30S ribosomal protein S22</fullName>
    </alternativeName>
</protein>
<proteinExistence type="inferred from homology"/>
<evidence type="ECO:0000256" key="4">
    <source>
        <dbReference type="ARBA" id="ARBA00029685"/>
    </source>
</evidence>
<dbReference type="InterPro" id="IPR012607">
    <property type="entry name" value="SRA-like"/>
</dbReference>
<dbReference type="EMBL" id="FO704551">
    <property type="protein sequence ID" value="CDG22672.1"/>
    <property type="molecule type" value="Genomic_DNA"/>
</dbReference>
<dbReference type="OrthoDB" id="6455670at2"/>
<accession>A0A068R5X4</accession>
<dbReference type="KEGG" id="xpo:XPG1_3025"/>
<organism evidence="5 6">
    <name type="scientific">Xenorhabdus poinarii G6</name>
    <dbReference type="NCBI Taxonomy" id="1354304"/>
    <lineage>
        <taxon>Bacteria</taxon>
        <taxon>Pseudomonadati</taxon>
        <taxon>Pseudomonadota</taxon>
        <taxon>Gammaproteobacteria</taxon>
        <taxon>Enterobacterales</taxon>
        <taxon>Morganellaceae</taxon>
        <taxon>Xenorhabdus</taxon>
    </lineage>
</organism>
<dbReference type="RefSeq" id="WP_071825387.1">
    <property type="nucleotide sequence ID" value="NZ_FO704551.1"/>
</dbReference>
<name>A0A068R5X4_9GAMM</name>
<sequence>MLSNRAARRLLGMSYKLSNSKRRVTLSLLNLASGGNTHQVPEHLNHSSFVSMKQDAVSGKTTYHVGNAFYPEHLNTHR</sequence>
<comment type="similarity">
    <text evidence="2">Belongs to the SRA family.</text>
</comment>
<comment type="function">
    <text evidence="1">Although this protein associates with the 30S subunit of the ribosome it is not considered to be a bona fide ribosomal protein.</text>
</comment>
<dbReference type="NCBIfam" id="NF007473">
    <property type="entry name" value="PRK10057.1"/>
    <property type="match status" value="1"/>
</dbReference>
<keyword evidence="6" id="KW-1185">Reference proteome</keyword>
<dbReference type="AlphaFoldDB" id="A0A068R5X4"/>
<dbReference type="Proteomes" id="UP000032735">
    <property type="component" value="Chromosome"/>
</dbReference>
<evidence type="ECO:0000256" key="2">
    <source>
        <dbReference type="ARBA" id="ARBA00005929"/>
    </source>
</evidence>
<evidence type="ECO:0000313" key="6">
    <source>
        <dbReference type="Proteomes" id="UP000032735"/>
    </source>
</evidence>
<dbReference type="Pfam" id="PF08136">
    <property type="entry name" value="SRA_like"/>
    <property type="match status" value="1"/>
</dbReference>
<reference evidence="5 6" key="1">
    <citation type="submission" date="2013-07" db="EMBL/GenBank/DDBJ databases">
        <authorList>
            <person name="Genoscope - CEA"/>
        </authorList>
    </citation>
    <scope>NUCLEOTIDE SEQUENCE [LARGE SCALE GENOMIC DNA]</scope>
    <source>
        <strain evidence="5 6">G6</strain>
    </source>
</reference>
<evidence type="ECO:0000313" key="5">
    <source>
        <dbReference type="EMBL" id="CDG22672.1"/>
    </source>
</evidence>
<dbReference type="HOGENOM" id="CLU_2684907_0_0_6"/>
<gene>
    <name evidence="5" type="ORF">XPG1_3025</name>
</gene>